<protein>
    <recommendedName>
        <fullName evidence="4">DUF975 family protein</fullName>
    </recommendedName>
</protein>
<gene>
    <name evidence="2" type="ORF">HMPREF0819_1288</name>
</gene>
<reference evidence="2 3" key="1">
    <citation type="submission" date="2010-12" db="EMBL/GenBank/DDBJ databases">
        <authorList>
            <person name="Muzny D."/>
            <person name="Qin X."/>
            <person name="Deng J."/>
            <person name="Jiang H."/>
            <person name="Liu Y."/>
            <person name="Qu J."/>
            <person name="Song X.-Z."/>
            <person name="Zhang L."/>
            <person name="Thornton R."/>
            <person name="Coyle M."/>
            <person name="Francisco L."/>
            <person name="Jackson L."/>
            <person name="Javaid M."/>
            <person name="Korchina V."/>
            <person name="Kovar C."/>
            <person name="Mata R."/>
            <person name="Mathew T."/>
            <person name="Ngo R."/>
            <person name="Nguyen L."/>
            <person name="Nguyen N."/>
            <person name="Okwuonu G."/>
            <person name="Ongeri F."/>
            <person name="Pham C."/>
            <person name="Simmons D."/>
            <person name="Wilczek-Boney K."/>
            <person name="Hale W."/>
            <person name="Jakkamsetti A."/>
            <person name="Pham P."/>
            <person name="Ruth R."/>
            <person name="San Lucas F."/>
            <person name="Warren J."/>
            <person name="Zhang J."/>
            <person name="Zhao Z."/>
            <person name="Zhou C."/>
            <person name="Zhu D."/>
            <person name="Lee S."/>
            <person name="Bess C."/>
            <person name="Blankenburg K."/>
            <person name="Forbes L."/>
            <person name="Fu Q."/>
            <person name="Gubbala S."/>
            <person name="Hirani K."/>
            <person name="Jayaseelan J.C."/>
            <person name="Lara F."/>
            <person name="Munidasa M."/>
            <person name="Palculict T."/>
            <person name="Patil S."/>
            <person name="Pu L.-L."/>
            <person name="Saada N."/>
            <person name="Tang L."/>
            <person name="Weissenberger G."/>
            <person name="Zhu Y."/>
            <person name="Hemphill L."/>
            <person name="Shang Y."/>
            <person name="Youmans B."/>
            <person name="Ayvaz T."/>
            <person name="Ross M."/>
            <person name="Santibanez J."/>
            <person name="Aqrawi P."/>
            <person name="Gross S."/>
            <person name="Joshi V."/>
            <person name="Fowler G."/>
            <person name="Nazareth L."/>
            <person name="Reid J."/>
            <person name="Worley K."/>
            <person name="Petrosino J."/>
            <person name="Highlander S."/>
            <person name="Gibbs R."/>
        </authorList>
    </citation>
    <scope>NUCLEOTIDE SEQUENCE [LARGE SCALE GENOMIC DNA]</scope>
    <source>
        <strain evidence="2 3">ATCC 9812</strain>
    </source>
</reference>
<keyword evidence="1" id="KW-1133">Transmembrane helix</keyword>
<dbReference type="PANTHER" id="PTHR40076">
    <property type="entry name" value="MEMBRANE PROTEIN-RELATED"/>
    <property type="match status" value="1"/>
</dbReference>
<evidence type="ECO:0000313" key="3">
    <source>
        <dbReference type="Proteomes" id="UP000005699"/>
    </source>
</evidence>
<feature type="transmembrane region" description="Helical" evidence="1">
    <location>
        <begin position="36"/>
        <end position="55"/>
    </location>
</feature>
<organism evidence="2 3">
    <name type="scientific">Streptococcus equinus ATCC 9812</name>
    <dbReference type="NCBI Taxonomy" id="525379"/>
    <lineage>
        <taxon>Bacteria</taxon>
        <taxon>Bacillati</taxon>
        <taxon>Bacillota</taxon>
        <taxon>Bacilli</taxon>
        <taxon>Lactobacillales</taxon>
        <taxon>Streptococcaceae</taxon>
        <taxon>Streptococcus</taxon>
    </lineage>
</organism>
<dbReference type="Pfam" id="PF06161">
    <property type="entry name" value="DUF975"/>
    <property type="match status" value="1"/>
</dbReference>
<comment type="caution">
    <text evidence="2">The sequence shown here is derived from an EMBL/GenBank/DDBJ whole genome shotgun (WGS) entry which is preliminary data.</text>
</comment>
<dbReference type="HOGENOM" id="CLU_045673_4_0_9"/>
<feature type="transmembrane region" description="Helical" evidence="1">
    <location>
        <begin position="126"/>
        <end position="147"/>
    </location>
</feature>
<feature type="transmembrane region" description="Helical" evidence="1">
    <location>
        <begin position="67"/>
        <end position="91"/>
    </location>
</feature>
<dbReference type="InterPro" id="IPR010380">
    <property type="entry name" value="DUF975"/>
</dbReference>
<evidence type="ECO:0000256" key="1">
    <source>
        <dbReference type="SAM" id="Phobius"/>
    </source>
</evidence>
<dbReference type="PANTHER" id="PTHR40076:SF1">
    <property type="entry name" value="MEMBRANE PROTEIN"/>
    <property type="match status" value="1"/>
</dbReference>
<evidence type="ECO:0008006" key="4">
    <source>
        <dbReference type="Google" id="ProtNLM"/>
    </source>
</evidence>
<dbReference type="EMBL" id="AEVB01000036">
    <property type="protein sequence ID" value="EFW88430.1"/>
    <property type="molecule type" value="Genomic_DNA"/>
</dbReference>
<name>E8JQL8_STREI</name>
<dbReference type="Proteomes" id="UP000005699">
    <property type="component" value="Unassembled WGS sequence"/>
</dbReference>
<evidence type="ECO:0000313" key="2">
    <source>
        <dbReference type="EMBL" id="EFW88430.1"/>
    </source>
</evidence>
<accession>E8JQL8</accession>
<feature type="transmembrane region" description="Helical" evidence="1">
    <location>
        <begin position="220"/>
        <end position="244"/>
    </location>
</feature>
<feature type="transmembrane region" description="Helical" evidence="1">
    <location>
        <begin position="159"/>
        <end position="178"/>
    </location>
</feature>
<dbReference type="eggNOG" id="COG5523">
    <property type="taxonomic scope" value="Bacteria"/>
</dbReference>
<proteinExistence type="predicted"/>
<sequence>MEVIHFTEFFKEVHIMKASETRQKAREFLKTLSGKYQLFLVSIILAILTISISYTETYRINGTTVNATVSVPGIVSILSALFLASASYAVLDVIRHKRDHVEVGDNMLVFSNEIFGKYVVTAIVKWVFLFLWSLIGIVGSIIFVVGVTATTSNNSNGGTFVTIIGFVLMVAGFALSIIKQYSYSMTTYVLYDAVQNGTYEGPRSVINKSTELMHGNKWRLFCLQFSFIGWYILTALTCGLLYFYTLPYTTTAELFFYEDLIAKTE</sequence>
<dbReference type="AlphaFoldDB" id="E8JQL8"/>
<keyword evidence="1" id="KW-0812">Transmembrane</keyword>
<keyword evidence="1" id="KW-0472">Membrane</keyword>